<keyword evidence="7 11" id="KW-0040">ANK repeat</keyword>
<feature type="transmembrane region" description="Helical" evidence="13">
    <location>
        <begin position="765"/>
        <end position="786"/>
    </location>
</feature>
<feature type="repeat" description="ANK" evidence="11">
    <location>
        <begin position="189"/>
        <end position="221"/>
    </location>
</feature>
<gene>
    <name evidence="15" type="ORF">DGYR_LOCUS11490</name>
</gene>
<dbReference type="GO" id="GO:1902495">
    <property type="term" value="C:transmembrane transporter complex"/>
    <property type="evidence" value="ECO:0007669"/>
    <property type="project" value="TreeGrafter"/>
</dbReference>
<evidence type="ECO:0000256" key="6">
    <source>
        <dbReference type="ARBA" id="ARBA00022989"/>
    </source>
</evidence>
<feature type="compositionally biased region" description="Basic residues" evidence="12">
    <location>
        <begin position="9"/>
        <end position="25"/>
    </location>
</feature>
<dbReference type="GO" id="GO:0005216">
    <property type="term" value="F:monoatomic ion channel activity"/>
    <property type="evidence" value="ECO:0007669"/>
    <property type="project" value="InterPro"/>
</dbReference>
<feature type="repeat" description="ANK" evidence="11">
    <location>
        <begin position="501"/>
        <end position="533"/>
    </location>
</feature>
<dbReference type="PANTHER" id="PTHR47143">
    <property type="entry name" value="TRANSIENT RECEPTOR POTENTIAL CATION CHANNEL PROTEIN PAINLESS"/>
    <property type="match status" value="1"/>
</dbReference>
<evidence type="ECO:0000313" key="15">
    <source>
        <dbReference type="EMBL" id="CAD5123858.1"/>
    </source>
</evidence>
<dbReference type="SMART" id="SM00248">
    <property type="entry name" value="ANK"/>
    <property type="match status" value="16"/>
</dbReference>
<feature type="repeat" description="ANK" evidence="11">
    <location>
        <begin position="567"/>
        <end position="599"/>
    </location>
</feature>
<evidence type="ECO:0000256" key="5">
    <source>
        <dbReference type="ARBA" id="ARBA00022737"/>
    </source>
</evidence>
<dbReference type="PROSITE" id="PS50297">
    <property type="entry name" value="ANK_REP_REGION"/>
    <property type="match status" value="9"/>
</dbReference>
<feature type="repeat" description="ANK" evidence="11">
    <location>
        <begin position="537"/>
        <end position="566"/>
    </location>
</feature>
<evidence type="ECO:0000256" key="2">
    <source>
        <dbReference type="ARBA" id="ARBA00022448"/>
    </source>
</evidence>
<keyword evidence="3" id="KW-0716">Sensory transduction</keyword>
<dbReference type="AlphaFoldDB" id="A0A7I8W5R5"/>
<feature type="repeat" description="ANK" evidence="11">
    <location>
        <begin position="432"/>
        <end position="464"/>
    </location>
</feature>
<dbReference type="Pfam" id="PF00520">
    <property type="entry name" value="Ion_trans"/>
    <property type="match status" value="1"/>
</dbReference>
<name>A0A7I8W5R5_9ANNE</name>
<reference evidence="15 16" key="1">
    <citation type="submission" date="2020-08" db="EMBL/GenBank/DDBJ databases">
        <authorList>
            <person name="Hejnol A."/>
        </authorList>
    </citation>
    <scope>NUCLEOTIDE SEQUENCE [LARGE SCALE GENOMIC DNA]</scope>
</reference>
<dbReference type="SUPFAM" id="SSF48403">
    <property type="entry name" value="Ankyrin repeat"/>
    <property type="match status" value="2"/>
</dbReference>
<feature type="region of interest" description="Disordered" evidence="12">
    <location>
        <begin position="1"/>
        <end position="26"/>
    </location>
</feature>
<accession>A0A7I8W5R5</accession>
<feature type="repeat" description="ANK" evidence="11">
    <location>
        <begin position="72"/>
        <end position="104"/>
    </location>
</feature>
<feature type="transmembrane region" description="Helical" evidence="13">
    <location>
        <begin position="1000"/>
        <end position="1024"/>
    </location>
</feature>
<evidence type="ECO:0000256" key="11">
    <source>
        <dbReference type="PROSITE-ProRule" id="PRU00023"/>
    </source>
</evidence>
<sequence length="1163" mass="131377">MKSSDAHSTKSKIKVKKFKHRKKSKDHLSVPKFDLITRQHSEFNYNLSSEREIRKIPGLEEFSFKNPQVADLKLSPIHYAAWYNKSEAVDVLIECGIDVHVGDLEGATALHYAARNKQAMFNTSDSSRKGDKSAYKKIIRSLMDAGLSINEEDEAGGTPLMYSIQRGNIPVVLELLSIHGIDLNHSDKRGFTAMHHVAKYNRINILPHLMRAGARIDVEDEDDYTPLHVAAYEGNAEISELLIKTANNKEYVNRLTKNSESALDFSVENCHRDTFKILVDNHAKINKTCRGEKLTPLHLSAMSGDTLIADMILKREPALLNSLTCEGRSALHKAALNDQVAVANKLINRGIEINLEDHQSFTALHAACQEGSKKVVSLLLENGADAANLTNMDRSVIHLAARHNRDAVLKILLDFMKNAGIIDKFISGDDKRGNSPLHLAAKKGYSDVVERLLKNGADVRNKNEDEETAMHVAAKFGKVLALKKMMDCTKDKSIVNDEDEDGGTPLHHAATAGHTKTLQLLIRSGGHVNHRNRFMWTPIMCAAESGQSSAVTILLNNGCEIDSLDRYRHSALHIATGRGHPAVVKELLNKNFQVDIRDTKGLNVLDIAIQYNQKETAMIIINSSQWRKSLRNLRWEDEKMITPFRQLVKKMPDVTNKVLEKCIDFNKDKDIKAKDLKITCDFEFIDDTYTSVLWADGKKDCPESVDNLYDKRWHLVPDAEPYTKIAAVRQENHPLSIMVRSKRADMLYHPLVLSLIRHKWKMAQITYFSFLIYYVFFTFLLTAYMVSHRPPYMMNSTLMEKNMTSVCIQVLDDDAKTTNLAMNTAEATVTTLVMWIFSIIGIIIELVQVYNTRSQYIQNATNILDWFSYISSAIVIAPVHPCGIRLPWQWQLGAACMFVMWINLILFLRRLPRVGIYIVMVGEVFITFAKFFIFCFSLFIFAFGFSFFVLLRNQHQFSTPGYAFVKAGVMMIGELDFGAIFHADSENDPGSRVHYEGVTYALFVTFLILVTIIITNLLTGLAVGDVQEIKNQARLKKLAMQVELSLDVEMSLPEALRKKFNCVIGKSIIRPNHYSSKIMTLIKVFLSGPLSAIAITKAVYKSDNTNEDEGQTIEDSHTESYNYIKEQVKTINSRMDKMETMLKSLLGTLRRDTDSDSGAMSSY</sequence>
<feature type="transmembrane region" description="Helical" evidence="13">
    <location>
        <begin position="928"/>
        <end position="951"/>
    </location>
</feature>
<evidence type="ECO:0000256" key="7">
    <source>
        <dbReference type="ARBA" id="ARBA00023043"/>
    </source>
</evidence>
<keyword evidence="4 13" id="KW-0812">Transmembrane</keyword>
<keyword evidence="5" id="KW-0677">Repeat</keyword>
<comment type="caution">
    <text evidence="15">The sequence shown here is derived from an EMBL/GenBank/DDBJ whole genome shotgun (WGS) entry which is preliminary data.</text>
</comment>
<dbReference type="Pfam" id="PF12796">
    <property type="entry name" value="Ank_2"/>
    <property type="match status" value="4"/>
</dbReference>
<dbReference type="PROSITE" id="PS50088">
    <property type="entry name" value="ANK_REPEAT"/>
    <property type="match status" value="10"/>
</dbReference>
<proteinExistence type="predicted"/>
<evidence type="ECO:0000256" key="13">
    <source>
        <dbReference type="SAM" id="Phobius"/>
    </source>
</evidence>
<keyword evidence="2" id="KW-0813">Transport</keyword>
<dbReference type="InterPro" id="IPR036770">
    <property type="entry name" value="Ankyrin_rpt-contain_sf"/>
</dbReference>
<dbReference type="PANTHER" id="PTHR47143:SF3">
    <property type="entry name" value="PWWP DOMAIN-CONTAINING PROTEIN"/>
    <property type="match status" value="1"/>
</dbReference>
<feature type="repeat" description="ANK" evidence="11">
    <location>
        <begin position="359"/>
        <end position="391"/>
    </location>
</feature>
<evidence type="ECO:0000256" key="12">
    <source>
        <dbReference type="SAM" id="MobiDB-lite"/>
    </source>
</evidence>
<keyword evidence="8" id="KW-0406">Ion transport</keyword>
<evidence type="ECO:0000256" key="4">
    <source>
        <dbReference type="ARBA" id="ARBA00022692"/>
    </source>
</evidence>
<dbReference type="InterPro" id="IPR005821">
    <property type="entry name" value="Ion_trans_dom"/>
</dbReference>
<keyword evidence="16" id="KW-1185">Reference proteome</keyword>
<protein>
    <submittedName>
        <fullName evidence="15">DgyrCDS12164</fullName>
    </submittedName>
</protein>
<dbReference type="InterPro" id="IPR052076">
    <property type="entry name" value="TRP_cation_channel"/>
</dbReference>
<feature type="domain" description="Ion transport" evidence="14">
    <location>
        <begin position="792"/>
        <end position="1033"/>
    </location>
</feature>
<dbReference type="InterPro" id="IPR002110">
    <property type="entry name" value="Ankyrin_rpt"/>
</dbReference>
<feature type="transmembrane region" description="Helical" evidence="13">
    <location>
        <begin position="887"/>
        <end position="908"/>
    </location>
</feature>
<feature type="repeat" description="ANK" evidence="11">
    <location>
        <begin position="222"/>
        <end position="254"/>
    </location>
</feature>
<evidence type="ECO:0000256" key="9">
    <source>
        <dbReference type="ARBA" id="ARBA00023136"/>
    </source>
</evidence>
<organism evidence="15 16">
    <name type="scientific">Dimorphilus gyrociliatus</name>
    <dbReference type="NCBI Taxonomy" id="2664684"/>
    <lineage>
        <taxon>Eukaryota</taxon>
        <taxon>Metazoa</taxon>
        <taxon>Spiralia</taxon>
        <taxon>Lophotrochozoa</taxon>
        <taxon>Annelida</taxon>
        <taxon>Polychaeta</taxon>
        <taxon>Polychaeta incertae sedis</taxon>
        <taxon>Dinophilidae</taxon>
        <taxon>Dimorphilus</taxon>
    </lineage>
</organism>
<keyword evidence="6 13" id="KW-1133">Transmembrane helix</keyword>
<dbReference type="PRINTS" id="PR01415">
    <property type="entry name" value="ANKYRIN"/>
</dbReference>
<keyword evidence="9 13" id="KW-0472">Membrane</keyword>
<comment type="subcellular location">
    <subcellularLocation>
        <location evidence="1">Membrane</location>
        <topology evidence="1">Multi-pass membrane protein</topology>
    </subcellularLocation>
</comment>
<evidence type="ECO:0000256" key="10">
    <source>
        <dbReference type="ARBA" id="ARBA00023303"/>
    </source>
</evidence>
<feature type="transmembrane region" description="Helical" evidence="13">
    <location>
        <begin position="832"/>
        <end position="851"/>
    </location>
</feature>
<feature type="repeat" description="ANK" evidence="11">
    <location>
        <begin position="326"/>
        <end position="358"/>
    </location>
</feature>
<dbReference type="Gene3D" id="1.25.40.20">
    <property type="entry name" value="Ankyrin repeat-containing domain"/>
    <property type="match status" value="4"/>
</dbReference>
<dbReference type="Proteomes" id="UP000549394">
    <property type="component" value="Unassembled WGS sequence"/>
</dbReference>
<dbReference type="OrthoDB" id="1661883at2759"/>
<keyword evidence="10" id="KW-0407">Ion channel</keyword>
<dbReference type="Pfam" id="PF00023">
    <property type="entry name" value="Ank"/>
    <property type="match status" value="3"/>
</dbReference>
<dbReference type="EMBL" id="CAJFCJ010000019">
    <property type="protein sequence ID" value="CAD5123858.1"/>
    <property type="molecule type" value="Genomic_DNA"/>
</dbReference>
<evidence type="ECO:0000256" key="8">
    <source>
        <dbReference type="ARBA" id="ARBA00023065"/>
    </source>
</evidence>
<evidence type="ECO:0000313" key="16">
    <source>
        <dbReference type="Proteomes" id="UP000549394"/>
    </source>
</evidence>
<evidence type="ECO:0000256" key="3">
    <source>
        <dbReference type="ARBA" id="ARBA00022606"/>
    </source>
</evidence>
<evidence type="ECO:0000256" key="1">
    <source>
        <dbReference type="ARBA" id="ARBA00004141"/>
    </source>
</evidence>
<feature type="repeat" description="ANK" evidence="11">
    <location>
        <begin position="155"/>
        <end position="188"/>
    </location>
</feature>
<evidence type="ECO:0000259" key="14">
    <source>
        <dbReference type="Pfam" id="PF00520"/>
    </source>
</evidence>